<dbReference type="PANTHER" id="PTHR43798:SF33">
    <property type="entry name" value="HYDROLASE, PUTATIVE (AFU_ORTHOLOGUE AFUA_2G14860)-RELATED"/>
    <property type="match status" value="1"/>
</dbReference>
<dbReference type="InterPro" id="IPR000639">
    <property type="entry name" value="Epox_hydrolase-like"/>
</dbReference>
<accession>A0ABT3G0U9</accession>
<sequence>MMKLAVSALLAPICLIAPALAQDSSLEKVPALDAELSGYAYPFEEQKLALTEQGQALTMVYMDLKPEGTANGRTALLLHGKNFSGAYWERTAKELSQRGFRVVMPDQIGFGKSSKPVNLQYSFQMMAAHTKVLLEHLKIEKAEVIGHSMGGMVATRFALMYPAATGKLVLVNPIGLEDWKRKVPYQSIDAATASEMKKEPKDVKEYMRTVYFDGKWKEEYDALITIQAGWMKGPDKEKMARVSAMTSDMVITQPVLYEFPDVTAPTLLIIGERDRTAIGKNLVSKEVAATMGQYQVLGKAAAEAIPGAKLVALEGVGHAPQAEVFEDYLKALLDFLK</sequence>
<evidence type="ECO:0000313" key="3">
    <source>
        <dbReference type="EMBL" id="MCW1913109.1"/>
    </source>
</evidence>
<feature type="domain" description="AB hydrolase-1" evidence="2">
    <location>
        <begin position="76"/>
        <end position="178"/>
    </location>
</feature>
<evidence type="ECO:0000259" key="2">
    <source>
        <dbReference type="Pfam" id="PF00561"/>
    </source>
</evidence>
<dbReference type="PANTHER" id="PTHR43798">
    <property type="entry name" value="MONOACYLGLYCEROL LIPASE"/>
    <property type="match status" value="1"/>
</dbReference>
<dbReference type="InterPro" id="IPR029058">
    <property type="entry name" value="AB_hydrolase_fold"/>
</dbReference>
<dbReference type="GO" id="GO:0016787">
    <property type="term" value="F:hydrolase activity"/>
    <property type="evidence" value="ECO:0007669"/>
    <property type="project" value="UniProtKB-KW"/>
</dbReference>
<dbReference type="EMBL" id="JAPDDR010000003">
    <property type="protein sequence ID" value="MCW1913109.1"/>
    <property type="molecule type" value="Genomic_DNA"/>
</dbReference>
<dbReference type="InterPro" id="IPR050266">
    <property type="entry name" value="AB_hydrolase_sf"/>
</dbReference>
<dbReference type="Pfam" id="PF00561">
    <property type="entry name" value="Abhydrolase_1"/>
    <property type="match status" value="1"/>
</dbReference>
<feature type="chain" id="PRO_5047215553" evidence="1">
    <location>
        <begin position="22"/>
        <end position="337"/>
    </location>
</feature>
<keyword evidence="3" id="KW-0378">Hydrolase</keyword>
<dbReference type="PRINTS" id="PR00412">
    <property type="entry name" value="EPOXHYDRLASE"/>
</dbReference>
<keyword evidence="1" id="KW-0732">Signal</keyword>
<dbReference type="RefSeq" id="WP_264512226.1">
    <property type="nucleotide sequence ID" value="NZ_JAPDDR010000003.1"/>
</dbReference>
<dbReference type="SUPFAM" id="SSF53474">
    <property type="entry name" value="alpha/beta-Hydrolases"/>
    <property type="match status" value="1"/>
</dbReference>
<name>A0ABT3G0U9_9BACT</name>
<dbReference type="Proteomes" id="UP001165653">
    <property type="component" value="Unassembled WGS sequence"/>
</dbReference>
<proteinExistence type="predicted"/>
<dbReference type="PRINTS" id="PR00111">
    <property type="entry name" value="ABHYDROLASE"/>
</dbReference>
<gene>
    <name evidence="3" type="ORF">OJ996_05975</name>
</gene>
<protein>
    <submittedName>
        <fullName evidence="3">Alpha/beta hydrolase</fullName>
    </submittedName>
</protein>
<organism evidence="3 4">
    <name type="scientific">Luteolibacter rhizosphaerae</name>
    <dbReference type="NCBI Taxonomy" id="2989719"/>
    <lineage>
        <taxon>Bacteria</taxon>
        <taxon>Pseudomonadati</taxon>
        <taxon>Verrucomicrobiota</taxon>
        <taxon>Verrucomicrobiia</taxon>
        <taxon>Verrucomicrobiales</taxon>
        <taxon>Verrucomicrobiaceae</taxon>
        <taxon>Luteolibacter</taxon>
    </lineage>
</organism>
<feature type="signal peptide" evidence="1">
    <location>
        <begin position="1"/>
        <end position="21"/>
    </location>
</feature>
<comment type="caution">
    <text evidence="3">The sequence shown here is derived from an EMBL/GenBank/DDBJ whole genome shotgun (WGS) entry which is preliminary data.</text>
</comment>
<evidence type="ECO:0000313" key="4">
    <source>
        <dbReference type="Proteomes" id="UP001165653"/>
    </source>
</evidence>
<reference evidence="3" key="1">
    <citation type="submission" date="2022-10" db="EMBL/GenBank/DDBJ databases">
        <title>Luteolibacter sp. GHJ8, whole genome shotgun sequencing project.</title>
        <authorList>
            <person name="Zhao G."/>
            <person name="Shen L."/>
        </authorList>
    </citation>
    <scope>NUCLEOTIDE SEQUENCE</scope>
    <source>
        <strain evidence="3">GHJ8</strain>
    </source>
</reference>
<dbReference type="Gene3D" id="3.40.50.1820">
    <property type="entry name" value="alpha/beta hydrolase"/>
    <property type="match status" value="1"/>
</dbReference>
<dbReference type="InterPro" id="IPR000073">
    <property type="entry name" value="AB_hydrolase_1"/>
</dbReference>
<keyword evidence="4" id="KW-1185">Reference proteome</keyword>
<evidence type="ECO:0000256" key="1">
    <source>
        <dbReference type="SAM" id="SignalP"/>
    </source>
</evidence>